<dbReference type="GO" id="GO:0008609">
    <property type="term" value="F:alkylglycerone-phosphate synthase activity"/>
    <property type="evidence" value="ECO:0007669"/>
    <property type="project" value="UniProtKB-EC"/>
</dbReference>
<dbReference type="PROSITE" id="PS51387">
    <property type="entry name" value="FAD_PCMH"/>
    <property type="match status" value="1"/>
</dbReference>
<comment type="similarity">
    <text evidence="1">Belongs to the FAD-binding oxidoreductase/transferase type 4 family.</text>
</comment>
<dbReference type="GO" id="GO:0008610">
    <property type="term" value="P:lipid biosynthetic process"/>
    <property type="evidence" value="ECO:0007669"/>
    <property type="project" value="InterPro"/>
</dbReference>
<dbReference type="InterPro" id="IPR016171">
    <property type="entry name" value="Vanillyl_alc_oxidase_C-sub2"/>
</dbReference>
<dbReference type="Gene3D" id="3.30.300.330">
    <property type="match status" value="1"/>
</dbReference>
<dbReference type="AlphaFoldDB" id="A0A3B0UIQ7"/>
<dbReference type="SUPFAM" id="SSF56176">
    <property type="entry name" value="FAD-binding/transporter-associated domain-like"/>
    <property type="match status" value="1"/>
</dbReference>
<evidence type="ECO:0000256" key="1">
    <source>
        <dbReference type="ARBA" id="ARBA00008000"/>
    </source>
</evidence>
<protein>
    <submittedName>
        <fullName evidence="5">Alkyldihydroxyacetonephosphate synthase</fullName>
        <ecNumber evidence="5">2.5.1.26</ecNumber>
    </submittedName>
</protein>
<keyword evidence="2" id="KW-0285">Flavoprotein</keyword>
<dbReference type="EMBL" id="UOET01000206">
    <property type="protein sequence ID" value="VAW28203.1"/>
    <property type="molecule type" value="Genomic_DNA"/>
</dbReference>
<dbReference type="Gene3D" id="3.30.465.10">
    <property type="match status" value="1"/>
</dbReference>
<proteinExistence type="inferred from homology"/>
<evidence type="ECO:0000256" key="2">
    <source>
        <dbReference type="ARBA" id="ARBA00022630"/>
    </source>
</evidence>
<dbReference type="EC" id="2.5.1.26" evidence="5"/>
<dbReference type="Gene3D" id="3.30.70.3450">
    <property type="match status" value="1"/>
</dbReference>
<dbReference type="GO" id="GO:0071949">
    <property type="term" value="F:FAD binding"/>
    <property type="evidence" value="ECO:0007669"/>
    <property type="project" value="InterPro"/>
</dbReference>
<dbReference type="InterPro" id="IPR004113">
    <property type="entry name" value="FAD-bd_oxidored_4_C"/>
</dbReference>
<dbReference type="Pfam" id="PF02913">
    <property type="entry name" value="FAD-oxidase_C"/>
    <property type="match status" value="1"/>
</dbReference>
<dbReference type="InterPro" id="IPR016169">
    <property type="entry name" value="FAD-bd_PCMH_sub2"/>
</dbReference>
<dbReference type="InterPro" id="IPR006094">
    <property type="entry name" value="Oxid_FAD_bind_N"/>
</dbReference>
<accession>A0A3B0UIQ7</accession>
<organism evidence="5">
    <name type="scientific">hydrothermal vent metagenome</name>
    <dbReference type="NCBI Taxonomy" id="652676"/>
    <lineage>
        <taxon>unclassified sequences</taxon>
        <taxon>metagenomes</taxon>
        <taxon>ecological metagenomes</taxon>
    </lineage>
</organism>
<dbReference type="InterPro" id="IPR016167">
    <property type="entry name" value="FAD-bd_PCMH_sub1"/>
</dbReference>
<keyword evidence="3" id="KW-0274">FAD</keyword>
<dbReference type="InterPro" id="IPR036318">
    <property type="entry name" value="FAD-bd_PCMH-like_sf"/>
</dbReference>
<dbReference type="PANTHER" id="PTHR46568">
    <property type="entry name" value="ALKYLDIHYDROXYACETONEPHOSPHATE SYNTHASE, PEROXISOMAL"/>
    <property type="match status" value="1"/>
</dbReference>
<dbReference type="Gene3D" id="3.30.43.10">
    <property type="entry name" value="Uridine Diphospho-n-acetylenolpyruvylglucosamine Reductase, domain 2"/>
    <property type="match status" value="1"/>
</dbReference>
<gene>
    <name evidence="5" type="ORF">MNBD_BACTEROID07-1686</name>
</gene>
<dbReference type="InterPro" id="IPR016166">
    <property type="entry name" value="FAD-bd_PCMH"/>
</dbReference>
<sequence length="541" mass="61130">METTYRSIFKWGDKREEKLEKGIVELVKEQFNYTDEDFKKRILYGNQQVKLDKKTVIPESTRQKFIEIAGSKNVRWDDYSRASHAFGKFYGDLLYLRKGEIATPPDLVILPRTEKEIEQILTLCQQENIAITPVGGLSSVTRGAETPRGGISLDLSKHLNKILKVNIVNSTVRVEPGVYGPALEKHLNDRGYTCGHFPQSFEYSTVGGWVAARGAGQASTGYGKIEEMVLALRVITPAGIIETKDFPATAEAWDINKIFIGSEGTLGVITSVTLKIRKYRPVNSAFASFVFKDFQSATQSMRKIMQAGFGFPHLFRLSDPVETATAFKIKGFDNSFSDKFLKMRGYRPGERCLMFVSIEGDKEYTHLLKKKIKKIARKSGAFYSGEKPVKEWLKQRYESAYLRDPLMDVGIMTDTVETSVTWDNLLNLWTQVRNYLESREKTHVMVHISHVYENGANLYFTFLSPMKPDEEVEDYLQYHKGLIDAIHANGGSLSHHHGIGRALAPWMEKEMGKTAMGLLQAIKDNLDPKGILNPGNTLGLR</sequence>
<dbReference type="Gene3D" id="1.10.45.10">
    <property type="entry name" value="Vanillyl-alcohol Oxidase, Chain A, domain 4"/>
    <property type="match status" value="1"/>
</dbReference>
<feature type="domain" description="FAD-binding PCMH-type" evidence="4">
    <location>
        <begin position="101"/>
        <end position="279"/>
    </location>
</feature>
<keyword evidence="5" id="KW-0808">Transferase</keyword>
<dbReference type="GO" id="GO:0005777">
    <property type="term" value="C:peroxisome"/>
    <property type="evidence" value="ECO:0007669"/>
    <property type="project" value="UniProtKB-ARBA"/>
</dbReference>
<dbReference type="SUPFAM" id="SSF55103">
    <property type="entry name" value="FAD-linked oxidases, C-terminal domain"/>
    <property type="match status" value="1"/>
</dbReference>
<name>A0A3B0UIQ7_9ZZZZ</name>
<reference evidence="5" key="1">
    <citation type="submission" date="2018-06" db="EMBL/GenBank/DDBJ databases">
        <authorList>
            <person name="Zhirakovskaya E."/>
        </authorList>
    </citation>
    <scope>NUCLEOTIDE SEQUENCE</scope>
</reference>
<dbReference type="Pfam" id="PF01565">
    <property type="entry name" value="FAD_binding_4"/>
    <property type="match status" value="1"/>
</dbReference>
<dbReference type="InterPro" id="IPR016164">
    <property type="entry name" value="FAD-linked_Oxase-like_C"/>
</dbReference>
<dbReference type="PANTHER" id="PTHR46568:SF1">
    <property type="entry name" value="ALKYLDIHYDROXYACETONEPHOSPHATE SYNTHASE, PEROXISOMAL"/>
    <property type="match status" value="1"/>
</dbReference>
<evidence type="ECO:0000313" key="5">
    <source>
        <dbReference type="EMBL" id="VAW28203.1"/>
    </source>
</evidence>
<dbReference type="InterPro" id="IPR025650">
    <property type="entry name" value="Alkyl-DHAP_Synthase"/>
</dbReference>
<evidence type="ECO:0000259" key="4">
    <source>
        <dbReference type="PROSITE" id="PS51387"/>
    </source>
</evidence>
<evidence type="ECO:0000256" key="3">
    <source>
        <dbReference type="ARBA" id="ARBA00022827"/>
    </source>
</evidence>